<proteinExistence type="predicted"/>
<protein>
    <recommendedName>
        <fullName evidence="4">HTH lysR-type domain-containing protein</fullName>
    </recommendedName>
</protein>
<accession>A0A2G8RIW8</accession>
<evidence type="ECO:0000259" key="4">
    <source>
        <dbReference type="PROSITE" id="PS50931"/>
    </source>
</evidence>
<organism evidence="5 6">
    <name type="scientific">Puniceibacterium antarcticum</name>
    <dbReference type="NCBI Taxonomy" id="1206336"/>
    <lineage>
        <taxon>Bacteria</taxon>
        <taxon>Pseudomonadati</taxon>
        <taxon>Pseudomonadota</taxon>
        <taxon>Alphaproteobacteria</taxon>
        <taxon>Rhodobacterales</taxon>
        <taxon>Paracoccaceae</taxon>
        <taxon>Puniceibacterium</taxon>
    </lineage>
</organism>
<evidence type="ECO:0000313" key="5">
    <source>
        <dbReference type="EMBL" id="PIL21452.1"/>
    </source>
</evidence>
<dbReference type="Pfam" id="PF03466">
    <property type="entry name" value="LysR_substrate"/>
    <property type="match status" value="1"/>
</dbReference>
<keyword evidence="3" id="KW-0804">Transcription</keyword>
<dbReference type="GO" id="GO:0009089">
    <property type="term" value="P:lysine biosynthetic process via diaminopimelate"/>
    <property type="evidence" value="ECO:0007669"/>
    <property type="project" value="TreeGrafter"/>
</dbReference>
<dbReference type="GO" id="GO:0043565">
    <property type="term" value="F:sequence-specific DNA binding"/>
    <property type="evidence" value="ECO:0007669"/>
    <property type="project" value="TreeGrafter"/>
</dbReference>
<evidence type="ECO:0000256" key="1">
    <source>
        <dbReference type="ARBA" id="ARBA00023015"/>
    </source>
</evidence>
<keyword evidence="2" id="KW-0238">DNA-binding</keyword>
<dbReference type="Gene3D" id="3.40.190.290">
    <property type="match status" value="1"/>
</dbReference>
<comment type="caution">
    <text evidence="5">The sequence shown here is derived from an EMBL/GenBank/DDBJ whole genome shotgun (WGS) entry which is preliminary data.</text>
</comment>
<dbReference type="PANTHER" id="PTHR30427">
    <property type="entry name" value="TRANSCRIPTIONAL ACTIVATOR PROTEIN LYSR"/>
    <property type="match status" value="1"/>
</dbReference>
<keyword evidence="6" id="KW-1185">Reference proteome</keyword>
<evidence type="ECO:0000313" key="6">
    <source>
        <dbReference type="Proteomes" id="UP000231259"/>
    </source>
</evidence>
<dbReference type="PANTHER" id="PTHR30427:SF1">
    <property type="entry name" value="TRANSCRIPTIONAL ACTIVATOR PROTEIN LYSR"/>
    <property type="match status" value="1"/>
</dbReference>
<dbReference type="GO" id="GO:0003700">
    <property type="term" value="F:DNA-binding transcription factor activity"/>
    <property type="evidence" value="ECO:0007669"/>
    <property type="project" value="InterPro"/>
</dbReference>
<gene>
    <name evidence="5" type="ORF">P775_04280</name>
</gene>
<dbReference type="GO" id="GO:0010628">
    <property type="term" value="P:positive regulation of gene expression"/>
    <property type="evidence" value="ECO:0007669"/>
    <property type="project" value="TreeGrafter"/>
</dbReference>
<dbReference type="InterPro" id="IPR005119">
    <property type="entry name" value="LysR_subst-bd"/>
</dbReference>
<dbReference type="EMBL" id="AWWI01000038">
    <property type="protein sequence ID" value="PIL21452.1"/>
    <property type="molecule type" value="Genomic_DNA"/>
</dbReference>
<dbReference type="Proteomes" id="UP000231259">
    <property type="component" value="Unassembled WGS sequence"/>
</dbReference>
<evidence type="ECO:0000256" key="3">
    <source>
        <dbReference type="ARBA" id="ARBA00023163"/>
    </source>
</evidence>
<dbReference type="PROSITE" id="PS50931">
    <property type="entry name" value="HTH_LYSR"/>
    <property type="match status" value="1"/>
</dbReference>
<name>A0A2G8RIW8_9RHOB</name>
<dbReference type="InterPro" id="IPR000847">
    <property type="entry name" value="LysR_HTH_N"/>
</dbReference>
<feature type="domain" description="HTH lysR-type" evidence="4">
    <location>
        <begin position="1"/>
        <end position="20"/>
    </location>
</feature>
<reference evidence="5 6" key="1">
    <citation type="submission" date="2013-09" db="EMBL/GenBank/DDBJ databases">
        <title>Genome sequencing of Phaeobacter antarcticus sp. nov. SM1211.</title>
        <authorList>
            <person name="Zhang X.-Y."/>
            <person name="Liu C."/>
            <person name="Chen X.-L."/>
            <person name="Xie B.-B."/>
            <person name="Qin Q.-L."/>
            <person name="Rong J.-C."/>
            <person name="Zhang Y.-Z."/>
        </authorList>
    </citation>
    <scope>NUCLEOTIDE SEQUENCE [LARGE SCALE GENOMIC DNA]</scope>
    <source>
        <strain evidence="5 6">SM1211</strain>
    </source>
</reference>
<dbReference type="SUPFAM" id="SSF53850">
    <property type="entry name" value="Periplasmic binding protein-like II"/>
    <property type="match status" value="1"/>
</dbReference>
<keyword evidence="1" id="KW-0805">Transcription regulation</keyword>
<evidence type="ECO:0000256" key="2">
    <source>
        <dbReference type="ARBA" id="ARBA00023125"/>
    </source>
</evidence>
<dbReference type="AlphaFoldDB" id="A0A2G8RIW8"/>
<sequence length="273" mass="29959">MEDATSLRLFDRAKGGLIPTAAAHELAITIDEAFRGISEIRRAAEAIRKRETMQIRVGCLPAFSHGFLARAVSDFVTQNPSVSVSIQSLLSKDMHEAVHKRQIDVGIAAYEIDDPNLSIHRFTTLNEIVLVPNSHPLAQKRMITPGDLAGERLILLSKLDPYRSRLENVLDTESVQPLGLVEVETSAGACSLVASGLGVSVVNPVTALEYLHLGLTMRTFTHDLPFVTTLVSAKSRQQPKHVKIFEKVLIANLMEAKVIIDHCLSYPSPLPEL</sequence>